<dbReference type="EMBL" id="FTMS01000019">
    <property type="protein sequence ID" value="SIQ94281.1"/>
    <property type="molecule type" value="Genomic_DNA"/>
</dbReference>
<dbReference type="InterPro" id="IPR000415">
    <property type="entry name" value="Nitroreductase-like"/>
</dbReference>
<name>A0A1N6WW88_9SPIO</name>
<evidence type="ECO:0000256" key="5">
    <source>
        <dbReference type="ARBA" id="ARBA00023002"/>
    </source>
</evidence>
<evidence type="ECO:0000256" key="2">
    <source>
        <dbReference type="ARBA" id="ARBA00007118"/>
    </source>
</evidence>
<accession>A0A1N6WW88</accession>
<dbReference type="CDD" id="cd02151">
    <property type="entry name" value="nitroreductase"/>
    <property type="match status" value="1"/>
</dbReference>
<comment type="cofactor">
    <cofactor evidence="1">
        <name>FMN</name>
        <dbReference type="ChEBI" id="CHEBI:58210"/>
    </cofactor>
</comment>
<keyword evidence="3" id="KW-0285">Flavoprotein</keyword>
<dbReference type="Proteomes" id="UP000186400">
    <property type="component" value="Unassembled WGS sequence"/>
</dbReference>
<dbReference type="Pfam" id="PF00881">
    <property type="entry name" value="Nitroreductase"/>
    <property type="match status" value="2"/>
</dbReference>
<dbReference type="PANTHER" id="PTHR43673">
    <property type="entry name" value="NAD(P)H NITROREDUCTASE YDGI-RELATED"/>
    <property type="match status" value="1"/>
</dbReference>
<keyword evidence="4" id="KW-0288">FMN</keyword>
<keyword evidence="5" id="KW-0560">Oxidoreductase</keyword>
<keyword evidence="8" id="KW-1185">Reference proteome</keyword>
<dbReference type="RefSeq" id="WP_076489735.1">
    <property type="nucleotide sequence ID" value="NZ_FTMS01000019.1"/>
</dbReference>
<organism evidence="7 8">
    <name type="scientific">Alkalispirochaeta americana</name>
    <dbReference type="NCBI Taxonomy" id="159291"/>
    <lineage>
        <taxon>Bacteria</taxon>
        <taxon>Pseudomonadati</taxon>
        <taxon>Spirochaetota</taxon>
        <taxon>Spirochaetia</taxon>
        <taxon>Spirochaetales</taxon>
        <taxon>Spirochaetaceae</taxon>
        <taxon>Alkalispirochaeta</taxon>
    </lineage>
</organism>
<proteinExistence type="inferred from homology"/>
<comment type="similarity">
    <text evidence="2">Belongs to the nitroreductase family.</text>
</comment>
<dbReference type="OrthoDB" id="9812105at2"/>
<reference evidence="7 8" key="1">
    <citation type="submission" date="2017-01" db="EMBL/GenBank/DDBJ databases">
        <authorList>
            <person name="Mah S.A."/>
            <person name="Swanson W.J."/>
            <person name="Moy G.W."/>
            <person name="Vacquier V.D."/>
        </authorList>
    </citation>
    <scope>NUCLEOTIDE SEQUENCE [LARGE SCALE GENOMIC DNA]</scope>
    <source>
        <strain evidence="7 8">ASpG1</strain>
    </source>
</reference>
<evidence type="ECO:0000256" key="1">
    <source>
        <dbReference type="ARBA" id="ARBA00001917"/>
    </source>
</evidence>
<gene>
    <name evidence="7" type="ORF">SAMN05920897_11912</name>
</gene>
<dbReference type="Gene3D" id="3.40.109.10">
    <property type="entry name" value="NADH Oxidase"/>
    <property type="match status" value="1"/>
</dbReference>
<sequence>MDYFHWLRTRRTIRKYTETPICESHRAILEEAALRAPSSRSLRPWEFISVTDSRIIHKLSRVKVHGSAFLAEAPYAMVIIADPRTCDVWIEDCAIAAWTVQSAAENLGLGSCWIQLRNRSDSAGRSSRDALAEVLDIPPHYDALAIIAVGHPAESPLPHPETSLLREKIHLNRFGNQG</sequence>
<dbReference type="PANTHER" id="PTHR43673:SF2">
    <property type="entry name" value="NITROREDUCTASE"/>
    <property type="match status" value="1"/>
</dbReference>
<dbReference type="GO" id="GO:0016491">
    <property type="term" value="F:oxidoreductase activity"/>
    <property type="evidence" value="ECO:0007669"/>
    <property type="project" value="UniProtKB-KW"/>
</dbReference>
<feature type="domain" description="Nitroreductase" evidence="6">
    <location>
        <begin position="66"/>
        <end position="151"/>
    </location>
</feature>
<evidence type="ECO:0000256" key="3">
    <source>
        <dbReference type="ARBA" id="ARBA00022630"/>
    </source>
</evidence>
<evidence type="ECO:0000313" key="7">
    <source>
        <dbReference type="EMBL" id="SIQ94281.1"/>
    </source>
</evidence>
<evidence type="ECO:0000313" key="8">
    <source>
        <dbReference type="Proteomes" id="UP000186400"/>
    </source>
</evidence>
<protein>
    <submittedName>
        <fullName evidence="7">Nitroreductase</fullName>
    </submittedName>
</protein>
<dbReference type="STRING" id="159291.SAMN05920897_11912"/>
<evidence type="ECO:0000259" key="6">
    <source>
        <dbReference type="Pfam" id="PF00881"/>
    </source>
</evidence>
<feature type="domain" description="Nitroreductase" evidence="6">
    <location>
        <begin position="7"/>
        <end position="60"/>
    </location>
</feature>
<dbReference type="SUPFAM" id="SSF55469">
    <property type="entry name" value="FMN-dependent nitroreductase-like"/>
    <property type="match status" value="1"/>
</dbReference>
<dbReference type="InterPro" id="IPR029479">
    <property type="entry name" value="Nitroreductase"/>
</dbReference>
<dbReference type="AlphaFoldDB" id="A0A1N6WW88"/>
<evidence type="ECO:0000256" key="4">
    <source>
        <dbReference type="ARBA" id="ARBA00022643"/>
    </source>
</evidence>